<evidence type="ECO:0000313" key="3">
    <source>
        <dbReference type="EMBL" id="SLM49906.1"/>
    </source>
</evidence>
<evidence type="ECO:0000313" key="4">
    <source>
        <dbReference type="Proteomes" id="UP000192042"/>
    </source>
</evidence>
<organism evidence="3 4">
    <name type="scientific">Nitrospira japonica</name>
    <dbReference type="NCBI Taxonomy" id="1325564"/>
    <lineage>
        <taxon>Bacteria</taxon>
        <taxon>Pseudomonadati</taxon>
        <taxon>Nitrospirota</taxon>
        <taxon>Nitrospiria</taxon>
        <taxon>Nitrospirales</taxon>
        <taxon>Nitrospiraceae</taxon>
        <taxon>Nitrospira</taxon>
    </lineage>
</organism>
<dbReference type="Gene3D" id="1.10.3210.10">
    <property type="entry name" value="Hypothetical protein af1432"/>
    <property type="match status" value="1"/>
</dbReference>
<dbReference type="STRING" id="1325564.NSJP_3739"/>
<dbReference type="CDD" id="cd00077">
    <property type="entry name" value="HDc"/>
    <property type="match status" value="1"/>
</dbReference>
<dbReference type="SMART" id="SM00471">
    <property type="entry name" value="HDc"/>
    <property type="match status" value="1"/>
</dbReference>
<feature type="domain" description="HD-GYP" evidence="2">
    <location>
        <begin position="248"/>
        <end position="448"/>
    </location>
</feature>
<dbReference type="EMBL" id="LT828648">
    <property type="protein sequence ID" value="SLM49906.1"/>
    <property type="molecule type" value="Genomic_DNA"/>
</dbReference>
<dbReference type="InterPro" id="IPR037522">
    <property type="entry name" value="HD_GYP_dom"/>
</dbReference>
<name>A0A1W1IA78_9BACT</name>
<dbReference type="Proteomes" id="UP000192042">
    <property type="component" value="Chromosome I"/>
</dbReference>
<feature type="region of interest" description="Disordered" evidence="1">
    <location>
        <begin position="189"/>
        <end position="212"/>
    </location>
</feature>
<dbReference type="PROSITE" id="PS51832">
    <property type="entry name" value="HD_GYP"/>
    <property type="match status" value="1"/>
</dbReference>
<reference evidence="3 4" key="1">
    <citation type="submission" date="2017-03" db="EMBL/GenBank/DDBJ databases">
        <authorList>
            <person name="Afonso C.L."/>
            <person name="Miller P.J."/>
            <person name="Scott M.A."/>
            <person name="Spackman E."/>
            <person name="Goraichik I."/>
            <person name="Dimitrov K.M."/>
            <person name="Suarez D.L."/>
            <person name="Swayne D.E."/>
        </authorList>
    </citation>
    <scope>NUCLEOTIDE SEQUENCE [LARGE SCALE GENOMIC DNA]</scope>
    <source>
        <strain evidence="3">Genome sequencing of Nitrospira japonica strain NJ11</strain>
    </source>
</reference>
<dbReference type="PANTHER" id="PTHR43155:SF2">
    <property type="entry name" value="CYCLIC DI-GMP PHOSPHODIESTERASE PA4108"/>
    <property type="match status" value="1"/>
</dbReference>
<dbReference type="InterPro" id="IPR003607">
    <property type="entry name" value="HD/PDEase_dom"/>
</dbReference>
<dbReference type="OrthoDB" id="9764337at2"/>
<dbReference type="KEGG" id="nja:NSJP_3739"/>
<protein>
    <recommendedName>
        <fullName evidence="2">HD-GYP domain-containing protein</fullName>
    </recommendedName>
</protein>
<evidence type="ECO:0000259" key="2">
    <source>
        <dbReference type="PROSITE" id="PS51832"/>
    </source>
</evidence>
<sequence length="520" mass="57177">MSDPKPAETQASGDQLQPFLTHEKSLSHKIAQGSEAGDILDQQMVMLGFQLITQLNTLIKTSRIHGRTNSALDKPVEAMLTIVHTLTHDQPVTLRLQNDFLFLGDSHLKVNAQQMTVVSSVIDAMNKWKIGGFTFTASVSSKDLREFAHLFVTLDPMAKTVEDFRQELKQLGIGSVEIEDPRELVLKEDAGTTGAPPSQAEQKEQHKANAKSAYGKAAGALGHLSQSARDGGTLNFKQAKRAIQNIVDLMMHDESTLLGLTNLRCHDQYTHNHSVNVALLSMALGNRAGYPKAELADLGMAALFHDVGKCAISLDVLNKPGEFSKEEWDIMRTHPTEGVLTLIQLRGLGNVPARMASASFEHHMNFDFSGYPKLAVPWTQSLSSRIVTIADCYDAMTSSRVYRREPMSPANVLKFMFNKSGQSFDPVLLKLFVNCVGIIPIGSLVMLESDELAVVIKTPADKANAERPVVKIIADVQGNLKEDGADVDLSLQDETGAYPNSILRLVDNTEYKFDTSRYFV</sequence>
<dbReference type="PANTHER" id="PTHR43155">
    <property type="entry name" value="CYCLIC DI-GMP PHOSPHODIESTERASE PA4108-RELATED"/>
    <property type="match status" value="1"/>
</dbReference>
<evidence type="ECO:0000256" key="1">
    <source>
        <dbReference type="SAM" id="MobiDB-lite"/>
    </source>
</evidence>
<accession>A0A1W1IA78</accession>
<dbReference type="AlphaFoldDB" id="A0A1W1IA78"/>
<dbReference type="SUPFAM" id="SSF109604">
    <property type="entry name" value="HD-domain/PDEase-like"/>
    <property type="match status" value="1"/>
</dbReference>
<gene>
    <name evidence="3" type="ORF">NSJP_3739</name>
</gene>
<dbReference type="RefSeq" id="WP_080888088.1">
    <property type="nucleotide sequence ID" value="NZ_LT828648.1"/>
</dbReference>
<keyword evidence="4" id="KW-1185">Reference proteome</keyword>
<proteinExistence type="predicted"/>
<dbReference type="Pfam" id="PF13487">
    <property type="entry name" value="HD_5"/>
    <property type="match status" value="1"/>
</dbReference>